<dbReference type="EMBL" id="OP580516">
    <property type="protein sequence ID" value="UYM26628.1"/>
    <property type="molecule type" value="Genomic_DNA"/>
</dbReference>
<organism evidence="2 3">
    <name type="scientific">Arthrobacter phage Bauer</name>
    <dbReference type="NCBI Taxonomy" id="2985648"/>
    <lineage>
        <taxon>Viruses</taxon>
        <taxon>Duplodnaviria</taxon>
        <taxon>Heunggongvirae</taxon>
        <taxon>Uroviricota</taxon>
        <taxon>Caudoviricetes</taxon>
        <taxon>Bauervirus</taxon>
        <taxon>Bauervirus bauer</taxon>
    </lineage>
</organism>
<accession>A0A9E8A9W5</accession>
<sequence>MSAYTSPRITSTASMDVPGSLTAGALRDFAGSVPPEARVSIKEHRGDQRDPGYVTLTASWEGGPSKPPTHRSSSLTAQRDGQ</sequence>
<dbReference type="RefSeq" id="YP_010761372.1">
    <property type="nucleotide sequence ID" value="NC_073594.1"/>
</dbReference>
<dbReference type="KEGG" id="vg:80034743"/>
<feature type="compositionally biased region" description="Polar residues" evidence="1">
    <location>
        <begin position="70"/>
        <end position="82"/>
    </location>
</feature>
<reference evidence="2" key="1">
    <citation type="submission" date="2022-10" db="EMBL/GenBank/DDBJ databases">
        <authorList>
            <person name="Shreffler J."/>
            <person name="Spring A.M."/>
            <person name="Klyczek K."/>
            <person name="Garlena R.A."/>
            <person name="Russell D.A."/>
            <person name="Pope W.H."/>
            <person name="Jacobs-Sera D."/>
            <person name="Hatfull G.F."/>
        </authorList>
    </citation>
    <scope>NUCLEOTIDE SEQUENCE</scope>
</reference>
<evidence type="ECO:0000313" key="2">
    <source>
        <dbReference type="EMBL" id="UYM26628.1"/>
    </source>
</evidence>
<gene>
    <name evidence="2" type="primary">79</name>
    <name evidence="2" type="ORF">SEA_BAUER_79</name>
</gene>
<feature type="compositionally biased region" description="Basic and acidic residues" evidence="1">
    <location>
        <begin position="40"/>
        <end position="50"/>
    </location>
</feature>
<feature type="region of interest" description="Disordered" evidence="1">
    <location>
        <begin position="40"/>
        <end position="82"/>
    </location>
</feature>
<name>A0A9E8A9W5_9CAUD</name>
<dbReference type="GeneID" id="80034743"/>
<proteinExistence type="predicted"/>
<protein>
    <submittedName>
        <fullName evidence="2">Uncharacterized protein</fullName>
    </submittedName>
</protein>
<dbReference type="Proteomes" id="UP001156221">
    <property type="component" value="Segment"/>
</dbReference>
<evidence type="ECO:0000313" key="3">
    <source>
        <dbReference type="Proteomes" id="UP001156221"/>
    </source>
</evidence>
<keyword evidence="3" id="KW-1185">Reference proteome</keyword>
<evidence type="ECO:0000256" key="1">
    <source>
        <dbReference type="SAM" id="MobiDB-lite"/>
    </source>
</evidence>